<evidence type="ECO:0000313" key="11">
    <source>
        <dbReference type="Proteomes" id="UP000243525"/>
    </source>
</evidence>
<dbReference type="Gene3D" id="1.10.287.130">
    <property type="match status" value="1"/>
</dbReference>
<evidence type="ECO:0000256" key="5">
    <source>
        <dbReference type="ARBA" id="ARBA00022777"/>
    </source>
</evidence>
<keyword evidence="7" id="KW-0812">Transmembrane</keyword>
<dbReference type="PROSITE" id="PS50109">
    <property type="entry name" value="HIS_KIN"/>
    <property type="match status" value="1"/>
</dbReference>
<dbReference type="InterPro" id="IPR035965">
    <property type="entry name" value="PAS-like_dom_sf"/>
</dbReference>
<proteinExistence type="predicted"/>
<feature type="domain" description="Histidine kinase" evidence="8">
    <location>
        <begin position="381"/>
        <end position="596"/>
    </location>
</feature>
<evidence type="ECO:0000256" key="6">
    <source>
        <dbReference type="ARBA" id="ARBA00023136"/>
    </source>
</evidence>
<sequence length="596" mass="67425">MPYLISNYSINGLSLFLLLSGIAGLMVALFLYRFRGAPGVVFLALLQTSIAIWTICYFFEYSATTANLKLRWSQLSYLGITFIPVWFYLFSINFKSREHKVSVRIKLPLISVALMFIVLVFTNDWHQLHWKSMTINEQHNTSIYQYGPAFWLLYVFIYGFITLGLVNMFHFIRRYSKQINESIWLLVVACLIPILGNLIYVFKLNPIPGFDWTPLFFSTTGAILIYVNIRFGSVDLIPFARTKLIDAMSDGFLLCDRNNRVADINTSMLQLVGRSRKELLGQQLIDLFPQQIELISRLRPDADAVSASFYVPGKTDKCFYSFRSTALFDRNQMLCGQLIIARDITTIKRHEETIMASNAKLLRENQEKEMLIEDLDSFAHTVAHDLKNTIGSIVGLSEMIGAEIEENELTAASQYAGLINNSARKTLYIMDELLTLATVRQQDITKERVDMNLIVDEAKTRLNDLIAGSQASILVDRQLPDIPGISAWLEEVWVNFISNAIKYGGKPPVIRLGAEQLYAEGKIKYWIKDNGSGLSADDQHKLFTKYTRLDANHAVGTGLGLSIVKRIIEKLGGETGVISNAIPGEGCLFYFILPTD</sequence>
<evidence type="ECO:0000256" key="2">
    <source>
        <dbReference type="ARBA" id="ARBA00012438"/>
    </source>
</evidence>
<gene>
    <name evidence="10" type="ORF">C8N47_11299</name>
</gene>
<feature type="transmembrane region" description="Helical" evidence="7">
    <location>
        <begin position="183"/>
        <end position="202"/>
    </location>
</feature>
<dbReference type="InterPro" id="IPR003594">
    <property type="entry name" value="HATPase_dom"/>
</dbReference>
<accession>A0A2T5C0A7</accession>
<dbReference type="SUPFAM" id="SSF55874">
    <property type="entry name" value="ATPase domain of HSP90 chaperone/DNA topoisomerase II/histidine kinase"/>
    <property type="match status" value="1"/>
</dbReference>
<dbReference type="OrthoDB" id="9808408at2"/>
<dbReference type="InterPro" id="IPR004358">
    <property type="entry name" value="Sig_transdc_His_kin-like_C"/>
</dbReference>
<dbReference type="GO" id="GO:0030295">
    <property type="term" value="F:protein kinase activator activity"/>
    <property type="evidence" value="ECO:0007669"/>
    <property type="project" value="TreeGrafter"/>
</dbReference>
<dbReference type="GO" id="GO:0000156">
    <property type="term" value="F:phosphorelay response regulator activity"/>
    <property type="evidence" value="ECO:0007669"/>
    <property type="project" value="TreeGrafter"/>
</dbReference>
<evidence type="ECO:0000256" key="4">
    <source>
        <dbReference type="ARBA" id="ARBA00022679"/>
    </source>
</evidence>
<dbReference type="PROSITE" id="PS50112">
    <property type="entry name" value="PAS"/>
    <property type="match status" value="1"/>
</dbReference>
<dbReference type="PANTHER" id="PTHR42878:SF15">
    <property type="entry name" value="BACTERIOPHYTOCHROME"/>
    <property type="match status" value="1"/>
</dbReference>
<keyword evidence="7" id="KW-1133">Transmembrane helix</keyword>
<dbReference type="RefSeq" id="WP_107822914.1">
    <property type="nucleotide sequence ID" value="NZ_OY782574.1"/>
</dbReference>
<keyword evidence="4" id="KW-0808">Transferase</keyword>
<keyword evidence="11" id="KW-1185">Reference proteome</keyword>
<dbReference type="Pfam" id="PF08448">
    <property type="entry name" value="PAS_4"/>
    <property type="match status" value="1"/>
</dbReference>
<dbReference type="Gene3D" id="3.30.565.10">
    <property type="entry name" value="Histidine kinase-like ATPase, C-terminal domain"/>
    <property type="match status" value="1"/>
</dbReference>
<dbReference type="InterPro" id="IPR013656">
    <property type="entry name" value="PAS_4"/>
</dbReference>
<dbReference type="SUPFAM" id="SSF55785">
    <property type="entry name" value="PYP-like sensor domain (PAS domain)"/>
    <property type="match status" value="1"/>
</dbReference>
<dbReference type="CDD" id="cd00082">
    <property type="entry name" value="HisKA"/>
    <property type="match status" value="1"/>
</dbReference>
<dbReference type="GO" id="GO:0000155">
    <property type="term" value="F:phosphorelay sensor kinase activity"/>
    <property type="evidence" value="ECO:0007669"/>
    <property type="project" value="InterPro"/>
</dbReference>
<feature type="transmembrane region" description="Helical" evidence="7">
    <location>
        <begin position="214"/>
        <end position="231"/>
    </location>
</feature>
<feature type="transmembrane region" description="Helical" evidence="7">
    <location>
        <begin position="72"/>
        <end position="91"/>
    </location>
</feature>
<dbReference type="PRINTS" id="PR00344">
    <property type="entry name" value="BCTRLSENSOR"/>
</dbReference>
<keyword evidence="3" id="KW-0597">Phosphoprotein</keyword>
<dbReference type="GO" id="GO:0007234">
    <property type="term" value="P:osmosensory signaling via phosphorelay pathway"/>
    <property type="evidence" value="ECO:0007669"/>
    <property type="project" value="TreeGrafter"/>
</dbReference>
<comment type="catalytic activity">
    <reaction evidence="1">
        <text>ATP + protein L-histidine = ADP + protein N-phospho-L-histidine.</text>
        <dbReference type="EC" id="2.7.13.3"/>
    </reaction>
</comment>
<dbReference type="InterPro" id="IPR003661">
    <property type="entry name" value="HisK_dim/P_dom"/>
</dbReference>
<evidence type="ECO:0000256" key="3">
    <source>
        <dbReference type="ARBA" id="ARBA00022553"/>
    </source>
</evidence>
<feature type="transmembrane region" description="Helical" evidence="7">
    <location>
        <begin position="103"/>
        <end position="122"/>
    </location>
</feature>
<dbReference type="InterPro" id="IPR000014">
    <property type="entry name" value="PAS"/>
</dbReference>
<evidence type="ECO:0000259" key="9">
    <source>
        <dbReference type="PROSITE" id="PS50112"/>
    </source>
</evidence>
<dbReference type="InterPro" id="IPR050351">
    <property type="entry name" value="BphY/WalK/GraS-like"/>
</dbReference>
<evidence type="ECO:0000256" key="1">
    <source>
        <dbReference type="ARBA" id="ARBA00000085"/>
    </source>
</evidence>
<feature type="transmembrane region" description="Helical" evidence="7">
    <location>
        <begin position="149"/>
        <end position="171"/>
    </location>
</feature>
<dbReference type="InterPro" id="IPR031621">
    <property type="entry name" value="HisKA_7TM"/>
</dbReference>
<dbReference type="AlphaFoldDB" id="A0A2T5C0A7"/>
<comment type="caution">
    <text evidence="10">The sequence shown here is derived from an EMBL/GenBank/DDBJ whole genome shotgun (WGS) entry which is preliminary data.</text>
</comment>
<dbReference type="InterPro" id="IPR005467">
    <property type="entry name" value="His_kinase_dom"/>
</dbReference>
<evidence type="ECO:0000313" key="10">
    <source>
        <dbReference type="EMBL" id="PTN07937.1"/>
    </source>
</evidence>
<dbReference type="InterPro" id="IPR036890">
    <property type="entry name" value="HATPase_C_sf"/>
</dbReference>
<dbReference type="NCBIfam" id="TIGR00229">
    <property type="entry name" value="sensory_box"/>
    <property type="match status" value="1"/>
</dbReference>
<evidence type="ECO:0000259" key="8">
    <source>
        <dbReference type="PROSITE" id="PS50109"/>
    </source>
</evidence>
<feature type="domain" description="PAS" evidence="9">
    <location>
        <begin position="243"/>
        <end position="301"/>
    </location>
</feature>
<dbReference type="SMART" id="SM00388">
    <property type="entry name" value="HisKA"/>
    <property type="match status" value="1"/>
</dbReference>
<feature type="transmembrane region" description="Helical" evidence="7">
    <location>
        <begin position="39"/>
        <end position="60"/>
    </location>
</feature>
<dbReference type="InterPro" id="IPR036097">
    <property type="entry name" value="HisK_dim/P_sf"/>
</dbReference>
<keyword evidence="5 10" id="KW-0418">Kinase</keyword>
<dbReference type="Gene3D" id="3.30.450.20">
    <property type="entry name" value="PAS domain"/>
    <property type="match status" value="1"/>
</dbReference>
<keyword evidence="6 7" id="KW-0472">Membrane</keyword>
<dbReference type="PANTHER" id="PTHR42878">
    <property type="entry name" value="TWO-COMPONENT HISTIDINE KINASE"/>
    <property type="match status" value="1"/>
</dbReference>
<reference evidence="10 11" key="1">
    <citation type="submission" date="2018-04" db="EMBL/GenBank/DDBJ databases">
        <title>Genomic Encyclopedia of Archaeal and Bacterial Type Strains, Phase II (KMG-II): from individual species to whole genera.</title>
        <authorList>
            <person name="Goeker M."/>
        </authorList>
    </citation>
    <scope>NUCLEOTIDE SEQUENCE [LARGE SCALE GENOMIC DNA]</scope>
    <source>
        <strain evidence="10 11">DSM 28823</strain>
    </source>
</reference>
<dbReference type="CDD" id="cd00130">
    <property type="entry name" value="PAS"/>
    <property type="match status" value="1"/>
</dbReference>
<dbReference type="Pfam" id="PF02518">
    <property type="entry name" value="HATPase_c"/>
    <property type="match status" value="1"/>
</dbReference>
<dbReference type="EC" id="2.7.13.3" evidence="2"/>
<evidence type="ECO:0000256" key="7">
    <source>
        <dbReference type="SAM" id="Phobius"/>
    </source>
</evidence>
<dbReference type="Proteomes" id="UP000243525">
    <property type="component" value="Unassembled WGS sequence"/>
</dbReference>
<dbReference type="EMBL" id="QAAD01000012">
    <property type="protein sequence ID" value="PTN07937.1"/>
    <property type="molecule type" value="Genomic_DNA"/>
</dbReference>
<name>A0A2T5C0A7_9BACT</name>
<dbReference type="GO" id="GO:0016020">
    <property type="term" value="C:membrane"/>
    <property type="evidence" value="ECO:0007669"/>
    <property type="project" value="UniProtKB-SubCell"/>
</dbReference>
<dbReference type="SUPFAM" id="SSF47384">
    <property type="entry name" value="Homodimeric domain of signal transducing histidine kinase"/>
    <property type="match status" value="1"/>
</dbReference>
<organism evidence="10 11">
    <name type="scientific">Mangrovibacterium marinum</name>
    <dbReference type="NCBI Taxonomy" id="1639118"/>
    <lineage>
        <taxon>Bacteria</taxon>
        <taxon>Pseudomonadati</taxon>
        <taxon>Bacteroidota</taxon>
        <taxon>Bacteroidia</taxon>
        <taxon>Marinilabiliales</taxon>
        <taxon>Prolixibacteraceae</taxon>
        <taxon>Mangrovibacterium</taxon>
    </lineage>
</organism>
<feature type="transmembrane region" description="Helical" evidence="7">
    <location>
        <begin position="12"/>
        <end position="32"/>
    </location>
</feature>
<protein>
    <recommendedName>
        <fullName evidence="2">histidine kinase</fullName>
        <ecNumber evidence="2">2.7.13.3</ecNumber>
    </recommendedName>
</protein>
<dbReference type="Pfam" id="PF16927">
    <property type="entry name" value="HisKA_7TM"/>
    <property type="match status" value="1"/>
</dbReference>
<dbReference type="SMART" id="SM00091">
    <property type="entry name" value="PAS"/>
    <property type="match status" value="1"/>
</dbReference>
<dbReference type="SMART" id="SM00387">
    <property type="entry name" value="HATPase_c"/>
    <property type="match status" value="1"/>
</dbReference>